<evidence type="ECO:0000313" key="3">
    <source>
        <dbReference type="Proteomes" id="UP000515202"/>
    </source>
</evidence>
<accession>A0A6P6C4Y8</accession>
<dbReference type="GO" id="GO:0005886">
    <property type="term" value="C:plasma membrane"/>
    <property type="evidence" value="ECO:0007669"/>
    <property type="project" value="TreeGrafter"/>
</dbReference>
<dbReference type="RefSeq" id="XP_023382418.1">
    <property type="nucleotide sequence ID" value="XM_023526650.1"/>
</dbReference>
<dbReference type="Proteomes" id="UP000515202">
    <property type="component" value="Unplaced"/>
</dbReference>
<sequence>VGCLPWAWSTSANGSLVVLSPGGRNPVLPGAPCESAPHALLCGLVGTLPLTVFLRVSSLPKVILLSVLATSYILVLELSGYTRAAGGGPVSGGSFEPVVAILLFSCTLALHARQVDIKLRLDYLWAAQARRAFCVLGGRGSRGPGCGQQCPG</sequence>
<dbReference type="GeneID" id="111734556"/>
<keyword evidence="2" id="KW-0456">Lyase</keyword>
<feature type="non-terminal residue" evidence="4">
    <location>
        <position position="152"/>
    </location>
</feature>
<keyword evidence="1" id="KW-0547">Nucleotide-binding</keyword>
<organism evidence="3 4">
    <name type="scientific">Pteropus vampyrus</name>
    <name type="common">Large flying fox</name>
    <dbReference type="NCBI Taxonomy" id="132908"/>
    <lineage>
        <taxon>Eukaryota</taxon>
        <taxon>Metazoa</taxon>
        <taxon>Chordata</taxon>
        <taxon>Craniata</taxon>
        <taxon>Vertebrata</taxon>
        <taxon>Euteleostomi</taxon>
        <taxon>Mammalia</taxon>
        <taxon>Eutheria</taxon>
        <taxon>Laurasiatheria</taxon>
        <taxon>Chiroptera</taxon>
        <taxon>Yinpterochiroptera</taxon>
        <taxon>Pteropodoidea</taxon>
        <taxon>Pteropodidae</taxon>
        <taxon>Pteropodinae</taxon>
        <taxon>Pteropus</taxon>
    </lineage>
</organism>
<name>A0A6P6C4Y8_PTEVA</name>
<dbReference type="GO" id="GO:0004016">
    <property type="term" value="F:adenylate cyclase activity"/>
    <property type="evidence" value="ECO:0007669"/>
    <property type="project" value="TreeGrafter"/>
</dbReference>
<reference evidence="4" key="1">
    <citation type="submission" date="2025-08" db="UniProtKB">
        <authorList>
            <consortium name="RefSeq"/>
        </authorList>
    </citation>
    <scope>IDENTIFICATION</scope>
    <source>
        <tissue evidence="4">Kidney</tissue>
    </source>
</reference>
<evidence type="ECO:0000256" key="2">
    <source>
        <dbReference type="ARBA" id="ARBA00023239"/>
    </source>
</evidence>
<dbReference type="GO" id="GO:0006171">
    <property type="term" value="P:cAMP biosynthetic process"/>
    <property type="evidence" value="ECO:0007669"/>
    <property type="project" value="TreeGrafter"/>
</dbReference>
<feature type="non-terminal residue" evidence="4">
    <location>
        <position position="1"/>
    </location>
</feature>
<dbReference type="KEGG" id="pvp:111734556"/>
<evidence type="ECO:0000313" key="4">
    <source>
        <dbReference type="RefSeq" id="XP_023382418.1"/>
    </source>
</evidence>
<evidence type="ECO:0000256" key="1">
    <source>
        <dbReference type="ARBA" id="ARBA00022741"/>
    </source>
</evidence>
<dbReference type="GO" id="GO:0000166">
    <property type="term" value="F:nucleotide binding"/>
    <property type="evidence" value="ECO:0007669"/>
    <property type="project" value="UniProtKB-KW"/>
</dbReference>
<gene>
    <name evidence="4" type="primary">LOC111734556</name>
</gene>
<dbReference type="GO" id="GO:0007189">
    <property type="term" value="P:adenylate cyclase-activating G protein-coupled receptor signaling pathway"/>
    <property type="evidence" value="ECO:0007669"/>
    <property type="project" value="TreeGrafter"/>
</dbReference>
<proteinExistence type="predicted"/>
<dbReference type="PANTHER" id="PTHR45627:SF26">
    <property type="entry name" value="ADENYLATE CYCLASE TYPE 1"/>
    <property type="match status" value="1"/>
</dbReference>
<keyword evidence="3" id="KW-1185">Reference proteome</keyword>
<dbReference type="PANTHER" id="PTHR45627">
    <property type="entry name" value="ADENYLATE CYCLASE TYPE 1"/>
    <property type="match status" value="1"/>
</dbReference>
<dbReference type="OrthoDB" id="6147412at2759"/>
<dbReference type="AlphaFoldDB" id="A0A6P6C4Y8"/>
<protein>
    <submittedName>
        <fullName evidence="4">Adenylate cyclase type 1-like</fullName>
    </submittedName>
</protein>